<dbReference type="InterPro" id="IPR035093">
    <property type="entry name" value="RelE/ParE_toxin_dom_sf"/>
</dbReference>
<dbReference type="EMBL" id="FZOB01000004">
    <property type="protein sequence ID" value="SNR72106.1"/>
    <property type="molecule type" value="Genomic_DNA"/>
</dbReference>
<keyword evidence="1" id="KW-0175">Coiled coil</keyword>
<reference evidence="3" key="1">
    <citation type="submission" date="2017-06" db="EMBL/GenBank/DDBJ databases">
        <authorList>
            <person name="Varghese N."/>
            <person name="Submissions S."/>
        </authorList>
    </citation>
    <scope>NUCLEOTIDE SEQUENCE [LARGE SCALE GENOMIC DNA]</scope>
    <source>
        <strain evidence="3">DSM 15668</strain>
    </source>
</reference>
<proteinExistence type="predicted"/>
<protein>
    <submittedName>
        <fullName evidence="2">Uncharacterized protein</fullName>
    </submittedName>
</protein>
<evidence type="ECO:0000313" key="3">
    <source>
        <dbReference type="Proteomes" id="UP000198405"/>
    </source>
</evidence>
<dbReference type="Proteomes" id="UP000198405">
    <property type="component" value="Unassembled WGS sequence"/>
</dbReference>
<name>A0A238YLI3_9BACT</name>
<dbReference type="Gene3D" id="3.30.2310.20">
    <property type="entry name" value="RelE-like"/>
    <property type="match status" value="1"/>
</dbReference>
<dbReference type="OrthoDB" id="13515at2"/>
<dbReference type="AlphaFoldDB" id="A0A238YLI3"/>
<gene>
    <name evidence="2" type="ORF">SAMN06265340_10424</name>
</gene>
<sequence length="244" mass="28925">MEKGFKDIENYFLSVAQQNEKVEKQVKVKQKRQVDYSKRIRHLNEKLKGKDAKIKELFAQLTVLREKVSKLEEENRELAKFRENRELLEKYKEQIETLKKEVATLKADIVEKERKIEALQSSEMPKSRVELFIEVALNSVASSVALKNGMKILFSKRFRKDIVKEISCRPFLFENFISALSRCETTSRLLRRDKQEIYRIRVTSPYGEYRAIYTKLDKDTVKFQRFGQRDSIYSELDACGWSFD</sequence>
<dbReference type="Gene3D" id="1.10.287.1490">
    <property type="match status" value="1"/>
</dbReference>
<evidence type="ECO:0000256" key="1">
    <source>
        <dbReference type="SAM" id="Coils"/>
    </source>
</evidence>
<dbReference type="RefSeq" id="WP_089322777.1">
    <property type="nucleotide sequence ID" value="NZ_FZOB01000004.1"/>
</dbReference>
<feature type="coiled-coil region" evidence="1">
    <location>
        <begin position="40"/>
        <end position="122"/>
    </location>
</feature>
<evidence type="ECO:0000313" key="2">
    <source>
        <dbReference type="EMBL" id="SNR72106.1"/>
    </source>
</evidence>
<accession>A0A238YLI3</accession>
<organism evidence="2 3">
    <name type="scientific">Desulfurobacterium atlanticum</name>
    <dbReference type="NCBI Taxonomy" id="240169"/>
    <lineage>
        <taxon>Bacteria</taxon>
        <taxon>Pseudomonadati</taxon>
        <taxon>Aquificota</taxon>
        <taxon>Aquificia</taxon>
        <taxon>Desulfurobacteriales</taxon>
        <taxon>Desulfurobacteriaceae</taxon>
        <taxon>Desulfurobacterium</taxon>
    </lineage>
</organism>
<keyword evidence="3" id="KW-1185">Reference proteome</keyword>